<dbReference type="PANTHER" id="PTHR42813:SF7">
    <property type="entry name" value="ALCOHOL DEHYDROGENASE (ZN-DEPENDENT)-RELATED"/>
    <property type="match status" value="1"/>
</dbReference>
<feature type="domain" description="Enoyl reductase (ER)" evidence="7">
    <location>
        <begin position="7"/>
        <end position="389"/>
    </location>
</feature>
<evidence type="ECO:0000256" key="3">
    <source>
        <dbReference type="ARBA" id="ARBA00022833"/>
    </source>
</evidence>
<keyword evidence="3 5" id="KW-0862">Zinc</keyword>
<dbReference type="InterPro" id="IPR013149">
    <property type="entry name" value="ADH-like_C"/>
</dbReference>
<evidence type="ECO:0000313" key="8">
    <source>
        <dbReference type="EMBL" id="MBD7977210.1"/>
    </source>
</evidence>
<evidence type="ECO:0000256" key="1">
    <source>
        <dbReference type="ARBA" id="ARBA00001947"/>
    </source>
</evidence>
<dbReference type="InterPro" id="IPR013154">
    <property type="entry name" value="ADH-like_N"/>
</dbReference>
<comment type="caution">
    <text evidence="8">The sequence shown here is derived from an EMBL/GenBank/DDBJ whole genome shotgun (WGS) entry which is preliminary data.</text>
</comment>
<dbReference type="Gene3D" id="3.40.50.720">
    <property type="entry name" value="NAD(P)-binding Rossmann-like Domain"/>
    <property type="match status" value="1"/>
</dbReference>
<reference evidence="8 9" key="1">
    <citation type="submission" date="2020-08" db="EMBL/GenBank/DDBJ databases">
        <title>A Genomic Blueprint of the Chicken Gut Microbiome.</title>
        <authorList>
            <person name="Gilroy R."/>
            <person name="Ravi A."/>
            <person name="Getino M."/>
            <person name="Pursley I."/>
            <person name="Horton D.L."/>
            <person name="Alikhan N.-F."/>
            <person name="Baker D."/>
            <person name="Gharbi K."/>
            <person name="Hall N."/>
            <person name="Watson M."/>
            <person name="Adriaenssens E.M."/>
            <person name="Foster-Nyarko E."/>
            <person name="Jarju S."/>
            <person name="Secka A."/>
            <person name="Antonio M."/>
            <person name="Oren A."/>
            <person name="Chaudhuri R."/>
            <person name="La Ragione R.M."/>
            <person name="Hildebrand F."/>
            <person name="Pallen M.J."/>
        </authorList>
    </citation>
    <scope>NUCLEOTIDE SEQUENCE [LARGE SCALE GENOMIC DNA]</scope>
    <source>
        <strain evidence="8 9">Sa2CUA2</strain>
    </source>
</reference>
<dbReference type="RefSeq" id="WP_251835980.1">
    <property type="nucleotide sequence ID" value="NZ_JACSQG010000003.1"/>
</dbReference>
<evidence type="ECO:0000256" key="5">
    <source>
        <dbReference type="RuleBase" id="RU361277"/>
    </source>
</evidence>
<evidence type="ECO:0000256" key="4">
    <source>
        <dbReference type="ARBA" id="ARBA00023002"/>
    </source>
</evidence>
<dbReference type="Pfam" id="PF08240">
    <property type="entry name" value="ADH_N"/>
    <property type="match status" value="1"/>
</dbReference>
<comment type="cofactor">
    <cofactor evidence="1 5">
        <name>Zn(2+)</name>
        <dbReference type="ChEBI" id="CHEBI:29105"/>
    </cofactor>
</comment>
<evidence type="ECO:0000256" key="6">
    <source>
        <dbReference type="SAM" id="MobiDB-lite"/>
    </source>
</evidence>
<dbReference type="SUPFAM" id="SSF51735">
    <property type="entry name" value="NAD(P)-binding Rossmann-fold domains"/>
    <property type="match status" value="1"/>
</dbReference>
<sequence length="439" mass="47130">MKAVVFHDVGDIRLDDVPEPTLQAPTDAIVRLTASAICGTDLHFVRGTVAGMQPGTILGHEGVGIVEALGEDVRNLQIGDRVVIASTIACGNCVYCRAGYYAQCDVANPNGPQAGTAFFGGPASTGPFHGLQAEKARIPFAHIGLVKLPSEISDDQAILISDIFPTGYFGAEMAEITPGDSVAVFGCGPVGQFAIASAKLLGAARIFAIDRLDDRLRMACQQGAEVINFEHEDPVHALHRLTDGIGPDRVIDAVGVDAEHPHSATPQPDDNRFHQEMADITPHTHPDGANWHPGTAPSQVLQWAVEALAKAGTLSIIGVYSEQSRSFPIGLAMNKNLTINMGNCHHRKYIPRLIELVQSRRIDPAEIITQIKPMSDAIAAFEAFDRRDSGWVKVELHPQRQQSRSGDEQITPGEAQLDDAIEDSFPASDPPSMTSPKRS</sequence>
<dbReference type="Pfam" id="PF00107">
    <property type="entry name" value="ADH_zinc_N"/>
    <property type="match status" value="1"/>
</dbReference>
<keyword evidence="9" id="KW-1185">Reference proteome</keyword>
<dbReference type="PANTHER" id="PTHR42813">
    <property type="entry name" value="ZINC-TYPE ALCOHOL DEHYDROGENASE-LIKE"/>
    <property type="match status" value="1"/>
</dbReference>
<dbReference type="PROSITE" id="PS00059">
    <property type="entry name" value="ADH_ZINC"/>
    <property type="match status" value="1"/>
</dbReference>
<evidence type="ECO:0000259" key="7">
    <source>
        <dbReference type="SMART" id="SM00829"/>
    </source>
</evidence>
<dbReference type="Proteomes" id="UP000611945">
    <property type="component" value="Unassembled WGS sequence"/>
</dbReference>
<accession>A0ABR8TN64</accession>
<dbReference type="SUPFAM" id="SSF50129">
    <property type="entry name" value="GroES-like"/>
    <property type="match status" value="1"/>
</dbReference>
<feature type="region of interest" description="Disordered" evidence="6">
    <location>
        <begin position="397"/>
        <end position="439"/>
    </location>
</feature>
<dbReference type="Gene3D" id="3.90.180.10">
    <property type="entry name" value="Medium-chain alcohol dehydrogenases, catalytic domain"/>
    <property type="match status" value="1"/>
</dbReference>
<evidence type="ECO:0000256" key="2">
    <source>
        <dbReference type="ARBA" id="ARBA00022723"/>
    </source>
</evidence>
<protein>
    <submittedName>
        <fullName evidence="8">Glutathione-dependent formaldehyde dehydrogenase</fullName>
    </submittedName>
</protein>
<dbReference type="CDD" id="cd08283">
    <property type="entry name" value="FDH_like_1"/>
    <property type="match status" value="1"/>
</dbReference>
<proteinExistence type="inferred from homology"/>
<name>A0ABR8TN64_9PSED</name>
<dbReference type="InterPro" id="IPR002328">
    <property type="entry name" value="ADH_Zn_CS"/>
</dbReference>
<dbReference type="InterPro" id="IPR020843">
    <property type="entry name" value="ER"/>
</dbReference>
<dbReference type="InterPro" id="IPR011032">
    <property type="entry name" value="GroES-like_sf"/>
</dbReference>
<keyword evidence="2 5" id="KW-0479">Metal-binding</keyword>
<evidence type="ECO:0000313" key="9">
    <source>
        <dbReference type="Proteomes" id="UP000611945"/>
    </source>
</evidence>
<dbReference type="InterPro" id="IPR036291">
    <property type="entry name" value="NAD(P)-bd_dom_sf"/>
</dbReference>
<organism evidence="8 9">
    <name type="scientific">Serpens gallinarum</name>
    <dbReference type="NCBI Taxonomy" id="2763075"/>
    <lineage>
        <taxon>Bacteria</taxon>
        <taxon>Pseudomonadati</taxon>
        <taxon>Pseudomonadota</taxon>
        <taxon>Gammaproteobacteria</taxon>
        <taxon>Pseudomonadales</taxon>
        <taxon>Pseudomonadaceae</taxon>
        <taxon>Pseudomonas</taxon>
    </lineage>
</organism>
<gene>
    <name evidence="8" type="ORF">H9642_08400</name>
</gene>
<dbReference type="EMBL" id="JACSQG010000003">
    <property type="protein sequence ID" value="MBD7977210.1"/>
    <property type="molecule type" value="Genomic_DNA"/>
</dbReference>
<dbReference type="SMART" id="SM00829">
    <property type="entry name" value="PKS_ER"/>
    <property type="match status" value="1"/>
</dbReference>
<keyword evidence="4" id="KW-0560">Oxidoreductase</keyword>
<comment type="similarity">
    <text evidence="5">Belongs to the zinc-containing alcohol dehydrogenase family.</text>
</comment>